<evidence type="ECO:0000256" key="2">
    <source>
        <dbReference type="SAM" id="Phobius"/>
    </source>
</evidence>
<feature type="compositionally biased region" description="Polar residues" evidence="1">
    <location>
        <begin position="528"/>
        <end position="540"/>
    </location>
</feature>
<keyword evidence="2" id="KW-0472">Membrane</keyword>
<accession>A0AAD5TWI3</accession>
<evidence type="ECO:0000313" key="3">
    <source>
        <dbReference type="EMBL" id="KAJ3211427.1"/>
    </source>
</evidence>
<protein>
    <submittedName>
        <fullName evidence="3">Uncharacterized protein</fullName>
    </submittedName>
</protein>
<feature type="transmembrane region" description="Helical" evidence="2">
    <location>
        <begin position="275"/>
        <end position="298"/>
    </location>
</feature>
<evidence type="ECO:0000256" key="1">
    <source>
        <dbReference type="SAM" id="MobiDB-lite"/>
    </source>
</evidence>
<proteinExistence type="predicted"/>
<feature type="transmembrane region" description="Helical" evidence="2">
    <location>
        <begin position="304"/>
        <end position="322"/>
    </location>
</feature>
<feature type="region of interest" description="Disordered" evidence="1">
    <location>
        <begin position="493"/>
        <end position="544"/>
    </location>
</feature>
<feature type="compositionally biased region" description="Basic and acidic residues" evidence="1">
    <location>
        <begin position="493"/>
        <end position="510"/>
    </location>
</feature>
<dbReference type="PANTHER" id="PTHR11319">
    <property type="entry name" value="G PROTEIN-COUPLED RECEPTOR-RELATED"/>
    <property type="match status" value="1"/>
</dbReference>
<keyword evidence="4" id="KW-1185">Reference proteome</keyword>
<organism evidence="3 4">
    <name type="scientific">Clydaea vesicula</name>
    <dbReference type="NCBI Taxonomy" id="447962"/>
    <lineage>
        <taxon>Eukaryota</taxon>
        <taxon>Fungi</taxon>
        <taxon>Fungi incertae sedis</taxon>
        <taxon>Chytridiomycota</taxon>
        <taxon>Chytridiomycota incertae sedis</taxon>
        <taxon>Chytridiomycetes</taxon>
        <taxon>Lobulomycetales</taxon>
        <taxon>Lobulomycetaceae</taxon>
        <taxon>Clydaea</taxon>
    </lineage>
</organism>
<reference evidence="3" key="1">
    <citation type="submission" date="2020-05" db="EMBL/GenBank/DDBJ databases">
        <title>Phylogenomic resolution of chytrid fungi.</title>
        <authorList>
            <person name="Stajich J.E."/>
            <person name="Amses K."/>
            <person name="Simmons R."/>
            <person name="Seto K."/>
            <person name="Myers J."/>
            <person name="Bonds A."/>
            <person name="Quandt C.A."/>
            <person name="Barry K."/>
            <person name="Liu P."/>
            <person name="Grigoriev I."/>
            <person name="Longcore J.E."/>
            <person name="James T.Y."/>
        </authorList>
    </citation>
    <scope>NUCLEOTIDE SEQUENCE</scope>
    <source>
        <strain evidence="3">JEL0476</strain>
    </source>
</reference>
<feature type="non-terminal residue" evidence="3">
    <location>
        <position position="561"/>
    </location>
</feature>
<keyword evidence="2" id="KW-1133">Transmembrane helix</keyword>
<dbReference type="Proteomes" id="UP001211065">
    <property type="component" value="Unassembled WGS sequence"/>
</dbReference>
<keyword evidence="2" id="KW-0812">Transmembrane</keyword>
<dbReference type="AlphaFoldDB" id="A0AAD5TWI3"/>
<name>A0AAD5TWI3_9FUNG</name>
<comment type="caution">
    <text evidence="3">The sequence shown here is derived from an EMBL/GenBank/DDBJ whole genome shotgun (WGS) entry which is preliminary data.</text>
</comment>
<gene>
    <name evidence="3" type="ORF">HK099_008006</name>
</gene>
<evidence type="ECO:0000313" key="4">
    <source>
        <dbReference type="Proteomes" id="UP001211065"/>
    </source>
</evidence>
<sequence length="561" mass="63904">AICNGGKDILAKQSFWVDIKLSNSTPEFFECTGETCCDKENGCELDKTCSPDTSGPLCEMCVDGKSKWSAECFECDGPNVTYFMTDVQNLLSGIASISPEIAFNLLGGNLTKCLTPLTGSAYYWKKSLNNESLIVKKFNTYLPKKMRKKTMESFKASFLEILLFVYEPLFEHAITIFDCRLISFDGEKVRVMEAYPDIICYRGNHIPLIILAGILLLVLVIIIPATLTYLIYKRDKSPNVTSILQKDKDSDKHNDEDNLSFIHAIIEEYKPQFPYWIIADFFVKMTITTVSVATKYIGDDVHSYAMFIILLLYLITVRYKVYKVELENFCNLIFCASLLGVSGLGIVKNSVCGKEFKSCAEGNLPGFNNLMFWQYSLTLFPLIILILRAVSSILHFAKIRYSKFKGKPVNNVKQNYFKDSEEDKNLIPTKKEENQLQNYEQKVIGIVKTAELEKPGFVNNDNQEVPSTKLADYEENNDQIPRTGNQKIISSFEKSRHSDEKNQLLKKSDENQESSVLIEKSQHDENNQLRPRNSNIQGRPSSVREPIYSENNIIGFRYLPV</sequence>
<feature type="transmembrane region" description="Helical" evidence="2">
    <location>
        <begin position="329"/>
        <end position="347"/>
    </location>
</feature>
<dbReference type="EMBL" id="JADGJW010000835">
    <property type="protein sequence ID" value="KAJ3211427.1"/>
    <property type="molecule type" value="Genomic_DNA"/>
</dbReference>
<dbReference type="PANTHER" id="PTHR11319:SF35">
    <property type="entry name" value="OUTER MEMBRANE PROTEIN PMPC-RELATED"/>
    <property type="match status" value="1"/>
</dbReference>
<feature type="transmembrane region" description="Helical" evidence="2">
    <location>
        <begin position="208"/>
        <end position="232"/>
    </location>
</feature>
<feature type="transmembrane region" description="Helical" evidence="2">
    <location>
        <begin position="372"/>
        <end position="397"/>
    </location>
</feature>